<dbReference type="Proteomes" id="UP000754644">
    <property type="component" value="Unassembled WGS sequence"/>
</dbReference>
<name>A0A972VWF8_9GAMM</name>
<keyword evidence="1" id="KW-0812">Transmembrane</keyword>
<protein>
    <submittedName>
        <fullName evidence="2">Uncharacterized protein</fullName>
    </submittedName>
</protein>
<dbReference type="EMBL" id="JABMOJ010000229">
    <property type="protein sequence ID" value="NQV64943.1"/>
    <property type="molecule type" value="Genomic_DNA"/>
</dbReference>
<keyword evidence="1" id="KW-0472">Membrane</keyword>
<evidence type="ECO:0000256" key="1">
    <source>
        <dbReference type="SAM" id="Phobius"/>
    </source>
</evidence>
<comment type="caution">
    <text evidence="2">The sequence shown here is derived from an EMBL/GenBank/DDBJ whole genome shotgun (WGS) entry which is preliminary data.</text>
</comment>
<proteinExistence type="predicted"/>
<feature type="transmembrane region" description="Helical" evidence="1">
    <location>
        <begin position="12"/>
        <end position="36"/>
    </location>
</feature>
<feature type="transmembrane region" description="Helical" evidence="1">
    <location>
        <begin position="48"/>
        <end position="69"/>
    </location>
</feature>
<evidence type="ECO:0000313" key="3">
    <source>
        <dbReference type="Proteomes" id="UP000754644"/>
    </source>
</evidence>
<keyword evidence="1" id="KW-1133">Transmembrane helix</keyword>
<dbReference type="AlphaFoldDB" id="A0A972VWF8"/>
<gene>
    <name evidence="2" type="ORF">HQ497_06220</name>
</gene>
<evidence type="ECO:0000313" key="2">
    <source>
        <dbReference type="EMBL" id="NQV64943.1"/>
    </source>
</evidence>
<reference evidence="2" key="1">
    <citation type="submission" date="2020-05" db="EMBL/GenBank/DDBJ databases">
        <title>Sulfur intermediates as new biogeochemical hubs in an aquatic model microbial ecosystem.</title>
        <authorList>
            <person name="Vigneron A."/>
        </authorList>
    </citation>
    <scope>NUCLEOTIDE SEQUENCE</scope>
    <source>
        <strain evidence="2">Bin.250</strain>
    </source>
</reference>
<accession>A0A972VWF8</accession>
<sequence>MSLLNIMPKQQATCAMCQLIRTYLLIAVPLIALFWFQPEMNLLKGVSLTNLASAFFGVAFLVTVGWKAYHEFWKDRNRG</sequence>
<organism evidence="2 3">
    <name type="scientific">SAR86 cluster bacterium</name>
    <dbReference type="NCBI Taxonomy" id="2030880"/>
    <lineage>
        <taxon>Bacteria</taxon>
        <taxon>Pseudomonadati</taxon>
        <taxon>Pseudomonadota</taxon>
        <taxon>Gammaproteobacteria</taxon>
        <taxon>SAR86 cluster</taxon>
    </lineage>
</organism>